<reference evidence="2" key="1">
    <citation type="submission" date="2018-06" db="EMBL/GenBank/DDBJ databases">
        <authorList>
            <person name="Zhirakovskaya E."/>
        </authorList>
    </citation>
    <scope>NUCLEOTIDE SEQUENCE</scope>
</reference>
<proteinExistence type="predicted"/>
<evidence type="ECO:0000313" key="2">
    <source>
        <dbReference type="EMBL" id="VAX19599.1"/>
    </source>
</evidence>
<dbReference type="EMBL" id="UOGC01000091">
    <property type="protein sequence ID" value="VAX19599.1"/>
    <property type="molecule type" value="Genomic_DNA"/>
</dbReference>
<sequence length="303" mass="32745">MQIDKLYSGGAPAMPNSVPASFSPAKSGAGSPPDTVSKSFQPADGLSQPAAPNDYGSIVYGNVSLDLYASRSESLTRQVERQGPDGYRGLRQELSRRFEAGLSLDFSFLATVPGATQKLSALDGSVMRDWMDTASDLLNLKEKDFQEFVTATDELFNEIEKVLGLGPDGLDHVADFFSGEVSKFLDDVRANMEYFDKNPLGASDSLGLDIPALGNSAKSNVPADFKEYMQKFLDDLFAQLLGGDNGENPLLKTLDELVREILNKNIDNNNKELNNSVPELLDSAENANQPKGSQPDAPLNLVA</sequence>
<organism evidence="2">
    <name type="scientific">hydrothermal vent metagenome</name>
    <dbReference type="NCBI Taxonomy" id="652676"/>
    <lineage>
        <taxon>unclassified sequences</taxon>
        <taxon>metagenomes</taxon>
        <taxon>ecological metagenomes</taxon>
    </lineage>
</organism>
<name>A0A3B1BNS9_9ZZZZ</name>
<accession>A0A3B1BNS9</accession>
<evidence type="ECO:0008006" key="3">
    <source>
        <dbReference type="Google" id="ProtNLM"/>
    </source>
</evidence>
<gene>
    <name evidence="2" type="ORF">MNBD_NITROSPINAE01-200</name>
</gene>
<protein>
    <recommendedName>
        <fullName evidence="3">DUF5610 domain-containing protein</fullName>
    </recommendedName>
</protein>
<feature type="region of interest" description="Disordered" evidence="1">
    <location>
        <begin position="1"/>
        <end position="51"/>
    </location>
</feature>
<evidence type="ECO:0000256" key="1">
    <source>
        <dbReference type="SAM" id="MobiDB-lite"/>
    </source>
</evidence>
<feature type="region of interest" description="Disordered" evidence="1">
    <location>
        <begin position="284"/>
        <end position="303"/>
    </location>
</feature>
<dbReference type="AlphaFoldDB" id="A0A3B1BNS9"/>